<accession>A0A2P2Q1N1</accession>
<protein>
    <submittedName>
        <fullName evidence="1">Uncharacterized protein</fullName>
    </submittedName>
</protein>
<organism evidence="1">
    <name type="scientific">Rhizophora mucronata</name>
    <name type="common">Asiatic mangrove</name>
    <dbReference type="NCBI Taxonomy" id="61149"/>
    <lineage>
        <taxon>Eukaryota</taxon>
        <taxon>Viridiplantae</taxon>
        <taxon>Streptophyta</taxon>
        <taxon>Embryophyta</taxon>
        <taxon>Tracheophyta</taxon>
        <taxon>Spermatophyta</taxon>
        <taxon>Magnoliopsida</taxon>
        <taxon>eudicotyledons</taxon>
        <taxon>Gunneridae</taxon>
        <taxon>Pentapetalae</taxon>
        <taxon>rosids</taxon>
        <taxon>fabids</taxon>
        <taxon>Malpighiales</taxon>
        <taxon>Rhizophoraceae</taxon>
        <taxon>Rhizophora</taxon>
    </lineage>
</organism>
<name>A0A2P2Q1N1_RHIMU</name>
<reference evidence="1" key="1">
    <citation type="submission" date="2018-02" db="EMBL/GenBank/DDBJ databases">
        <title>Rhizophora mucronata_Transcriptome.</title>
        <authorList>
            <person name="Meera S.P."/>
            <person name="Sreeshan A."/>
            <person name="Augustine A."/>
        </authorList>
    </citation>
    <scope>NUCLEOTIDE SEQUENCE</scope>
    <source>
        <tissue evidence="1">Leaf</tissue>
    </source>
</reference>
<dbReference type="EMBL" id="GGEC01080368">
    <property type="protein sequence ID" value="MBX60852.1"/>
    <property type="molecule type" value="Transcribed_RNA"/>
</dbReference>
<evidence type="ECO:0000313" key="1">
    <source>
        <dbReference type="EMBL" id="MBX60852.1"/>
    </source>
</evidence>
<proteinExistence type="predicted"/>
<sequence>MIIERVVISLNL</sequence>